<reference evidence="2 3" key="1">
    <citation type="journal article" date="2021" name="Elife">
        <title>Chloroplast acquisition without the gene transfer in kleptoplastic sea slugs, Plakobranchus ocellatus.</title>
        <authorList>
            <person name="Maeda T."/>
            <person name="Takahashi S."/>
            <person name="Yoshida T."/>
            <person name="Shimamura S."/>
            <person name="Takaki Y."/>
            <person name="Nagai Y."/>
            <person name="Toyoda A."/>
            <person name="Suzuki Y."/>
            <person name="Arimoto A."/>
            <person name="Ishii H."/>
            <person name="Satoh N."/>
            <person name="Nishiyama T."/>
            <person name="Hasebe M."/>
            <person name="Maruyama T."/>
            <person name="Minagawa J."/>
            <person name="Obokata J."/>
            <person name="Shigenobu S."/>
        </authorList>
    </citation>
    <scope>NUCLEOTIDE SEQUENCE [LARGE SCALE GENOMIC DNA]</scope>
</reference>
<keyword evidence="3" id="KW-1185">Reference proteome</keyword>
<feature type="compositionally biased region" description="Basic residues" evidence="1">
    <location>
        <begin position="115"/>
        <end position="125"/>
    </location>
</feature>
<evidence type="ECO:0000256" key="1">
    <source>
        <dbReference type="SAM" id="MobiDB-lite"/>
    </source>
</evidence>
<dbReference type="AlphaFoldDB" id="A0AAV4D7B7"/>
<accession>A0AAV4D7B7</accession>
<dbReference type="EMBL" id="BLXT01007574">
    <property type="protein sequence ID" value="GFO40046.1"/>
    <property type="molecule type" value="Genomic_DNA"/>
</dbReference>
<gene>
    <name evidence="2" type="ORF">PoB_006655100</name>
</gene>
<protein>
    <submittedName>
        <fullName evidence="2">Uncharacterized protein</fullName>
    </submittedName>
</protein>
<sequence length="125" mass="13915">MQITPRLCVCVGGGTRHRGIRLGRRKATSSDDLTQDGHDLCKQKPHIILSTPPFPLSSHGAEHTQGCRTRPSLTRAKPQELLREKTSKARQASKARLRPAGHSSHTAHDCTGGRRQPRSKRERKE</sequence>
<dbReference type="Proteomes" id="UP000735302">
    <property type="component" value="Unassembled WGS sequence"/>
</dbReference>
<comment type="caution">
    <text evidence="2">The sequence shown here is derived from an EMBL/GenBank/DDBJ whole genome shotgun (WGS) entry which is preliminary data.</text>
</comment>
<feature type="region of interest" description="Disordered" evidence="1">
    <location>
        <begin position="48"/>
        <end position="125"/>
    </location>
</feature>
<name>A0AAV4D7B7_9GAST</name>
<evidence type="ECO:0000313" key="2">
    <source>
        <dbReference type="EMBL" id="GFO40046.1"/>
    </source>
</evidence>
<feature type="compositionally biased region" description="Basic and acidic residues" evidence="1">
    <location>
        <begin position="77"/>
        <end position="87"/>
    </location>
</feature>
<proteinExistence type="predicted"/>
<organism evidence="2 3">
    <name type="scientific">Plakobranchus ocellatus</name>
    <dbReference type="NCBI Taxonomy" id="259542"/>
    <lineage>
        <taxon>Eukaryota</taxon>
        <taxon>Metazoa</taxon>
        <taxon>Spiralia</taxon>
        <taxon>Lophotrochozoa</taxon>
        <taxon>Mollusca</taxon>
        <taxon>Gastropoda</taxon>
        <taxon>Heterobranchia</taxon>
        <taxon>Euthyneura</taxon>
        <taxon>Panpulmonata</taxon>
        <taxon>Sacoglossa</taxon>
        <taxon>Placobranchoidea</taxon>
        <taxon>Plakobranchidae</taxon>
        <taxon>Plakobranchus</taxon>
    </lineage>
</organism>
<evidence type="ECO:0000313" key="3">
    <source>
        <dbReference type="Proteomes" id="UP000735302"/>
    </source>
</evidence>